<dbReference type="PANTHER" id="PTHR46796:SF12">
    <property type="entry name" value="HTH-TYPE DNA-BINDING TRANSCRIPTIONAL ACTIVATOR EUTR"/>
    <property type="match status" value="1"/>
</dbReference>
<dbReference type="Gene3D" id="1.10.10.60">
    <property type="entry name" value="Homeodomain-like"/>
    <property type="match status" value="1"/>
</dbReference>
<dbReference type="EMBL" id="CP159578">
    <property type="protein sequence ID" value="XCJ79455.1"/>
    <property type="molecule type" value="Genomic_DNA"/>
</dbReference>
<dbReference type="InterPro" id="IPR018060">
    <property type="entry name" value="HTH_AraC"/>
</dbReference>
<accession>A0AB74UCJ3</accession>
<evidence type="ECO:0000259" key="4">
    <source>
        <dbReference type="PROSITE" id="PS01124"/>
    </source>
</evidence>
<evidence type="ECO:0000256" key="1">
    <source>
        <dbReference type="ARBA" id="ARBA00023015"/>
    </source>
</evidence>
<dbReference type="PANTHER" id="PTHR46796">
    <property type="entry name" value="HTH-TYPE TRANSCRIPTIONAL ACTIVATOR RHAS-RELATED"/>
    <property type="match status" value="1"/>
</dbReference>
<name>A0AB74UCJ3_9GAMM</name>
<dbReference type="Pfam" id="PF12833">
    <property type="entry name" value="HTH_18"/>
    <property type="match status" value="1"/>
</dbReference>
<gene>
    <name evidence="5" type="ORF">ABV408_18735</name>
</gene>
<reference evidence="5" key="1">
    <citation type="submission" date="2024-06" db="EMBL/GenBank/DDBJ databases">
        <title>Complete genome of Salinicola endophyticus HNIBRBA4755.</title>
        <authorList>
            <person name="Shin S.Y."/>
            <person name="Kang H."/>
            <person name="Song J."/>
        </authorList>
    </citation>
    <scope>NUCLEOTIDE SEQUENCE</scope>
    <source>
        <strain evidence="5">HNIBRBA4755</strain>
    </source>
</reference>
<dbReference type="PROSITE" id="PS01124">
    <property type="entry name" value="HTH_ARAC_FAMILY_2"/>
    <property type="match status" value="1"/>
</dbReference>
<dbReference type="GO" id="GO:0043565">
    <property type="term" value="F:sequence-specific DNA binding"/>
    <property type="evidence" value="ECO:0007669"/>
    <property type="project" value="InterPro"/>
</dbReference>
<protein>
    <submittedName>
        <fullName evidence="5">Helix-turn-helix domain-containing protein</fullName>
    </submittedName>
</protein>
<evidence type="ECO:0000313" key="5">
    <source>
        <dbReference type="EMBL" id="XCJ79455.1"/>
    </source>
</evidence>
<evidence type="ECO:0000256" key="3">
    <source>
        <dbReference type="ARBA" id="ARBA00023163"/>
    </source>
</evidence>
<dbReference type="GO" id="GO:0003700">
    <property type="term" value="F:DNA-binding transcription factor activity"/>
    <property type="evidence" value="ECO:0007669"/>
    <property type="project" value="InterPro"/>
</dbReference>
<evidence type="ECO:0000256" key="2">
    <source>
        <dbReference type="ARBA" id="ARBA00023125"/>
    </source>
</evidence>
<dbReference type="SMART" id="SM00342">
    <property type="entry name" value="HTH_ARAC"/>
    <property type="match status" value="1"/>
</dbReference>
<keyword evidence="2" id="KW-0238">DNA-binding</keyword>
<dbReference type="InterPro" id="IPR050204">
    <property type="entry name" value="AraC_XylS_family_regulators"/>
</dbReference>
<keyword evidence="1" id="KW-0805">Transcription regulation</keyword>
<dbReference type="AlphaFoldDB" id="A0AB74UCJ3"/>
<proteinExistence type="predicted"/>
<organism evidence="5">
    <name type="scientific">Salinicola endophyticus</name>
    <dbReference type="NCBI Taxonomy" id="1949083"/>
    <lineage>
        <taxon>Bacteria</taxon>
        <taxon>Pseudomonadati</taxon>
        <taxon>Pseudomonadota</taxon>
        <taxon>Gammaproteobacteria</taxon>
        <taxon>Oceanospirillales</taxon>
        <taxon>Halomonadaceae</taxon>
        <taxon>Salinicola</taxon>
    </lineage>
</organism>
<sequence>MRYHVRGFRDSQQHAAAIAGWQQVYAQLGPGCLSSELLLLSGERFQIIHEVFDKRVVQYGKAPADRFCVSLATAPTVDDPRGKVASPRLLMLRGGGEFLLHAPAGMALLSFCVDLERLRRLAEIELGAAGVARLTALPALEVPLARLEAIRLAIFRHVGGLGRRRGDDDGLRERSLEETLMTLLLDLWLEVGGNTPRRGVGVSAYLVRQSQALVLAEPARPPSVLELCERLHVSRRTLQDSFQREVGMPPVAFLRSLRLNAVRRKLASAAARGATVGDVAQEMGFNHLSHFAANYHQLFGEYPSETWRRA</sequence>
<feature type="domain" description="HTH araC/xylS-type" evidence="4">
    <location>
        <begin position="208"/>
        <end position="309"/>
    </location>
</feature>
<dbReference type="RefSeq" id="WP_353980388.1">
    <property type="nucleotide sequence ID" value="NZ_CP159578.1"/>
</dbReference>
<keyword evidence="3" id="KW-0804">Transcription</keyword>